<organism evidence="1 2">
    <name type="scientific">Undibacterium rivi</name>
    <dbReference type="NCBI Taxonomy" id="2828729"/>
    <lineage>
        <taxon>Bacteria</taxon>
        <taxon>Pseudomonadati</taxon>
        <taxon>Pseudomonadota</taxon>
        <taxon>Betaproteobacteria</taxon>
        <taxon>Burkholderiales</taxon>
        <taxon>Oxalobacteraceae</taxon>
        <taxon>Undibacterium</taxon>
    </lineage>
</organism>
<sequence>MLVSSTAVEPASGEVAWVPGNDYALKDQVYRPTTHVIYENLIPGIDSGLPENNPTRWEEVRPTNRWAVFDDKVSTQTVLSSPFTMVLKPGFFNAIAFFGLDGAHITVTVKDNPGGNQIFQYDGALENSMPPDYYEHWFSPYKPQTDLILSGIEPYLNAELTITITSAGSVACGIIAIGDLKPLGKTLRGAKAAPKTFSYIDIDKFGNNKIVRRKSAKDLALTALVAIEEANSVLTTLTDLMDVPCCLIGAEGSEYSGVRGYGLVKGDLVYDEARTCTLSINLQGLI</sequence>
<proteinExistence type="predicted"/>
<gene>
    <name evidence="1" type="ORF">KDM87_06805</name>
</gene>
<name>A0ABS5H0R6_9BURK</name>
<evidence type="ECO:0000313" key="2">
    <source>
        <dbReference type="Proteomes" id="UP000682982"/>
    </source>
</evidence>
<comment type="caution">
    <text evidence="1">The sequence shown here is derived from an EMBL/GenBank/DDBJ whole genome shotgun (WGS) entry which is preliminary data.</text>
</comment>
<accession>A0ABS5H0R6</accession>
<dbReference type="RefSeq" id="WP_212678365.1">
    <property type="nucleotide sequence ID" value="NZ_JAGSPK010000002.1"/>
</dbReference>
<dbReference type="EMBL" id="JAGSPK010000002">
    <property type="protein sequence ID" value="MBR7792305.1"/>
    <property type="molecule type" value="Genomic_DNA"/>
</dbReference>
<reference evidence="1 2" key="1">
    <citation type="submission" date="2021-04" db="EMBL/GenBank/DDBJ databases">
        <title>novel species isolated from subtropical streams in China.</title>
        <authorList>
            <person name="Lu H."/>
        </authorList>
    </citation>
    <scope>NUCLEOTIDE SEQUENCE [LARGE SCALE GENOMIC DNA]</scope>
    <source>
        <strain evidence="1 2">FT147W</strain>
    </source>
</reference>
<dbReference type="Proteomes" id="UP000682982">
    <property type="component" value="Unassembled WGS sequence"/>
</dbReference>
<keyword evidence="2" id="KW-1185">Reference proteome</keyword>
<evidence type="ECO:0000313" key="1">
    <source>
        <dbReference type="EMBL" id="MBR7792305.1"/>
    </source>
</evidence>
<protein>
    <submittedName>
        <fullName evidence="1">Uncharacterized protein</fullName>
    </submittedName>
</protein>